<keyword evidence="2" id="KW-1185">Reference proteome</keyword>
<proteinExistence type="predicted"/>
<sequence length="381" mass="44293">MSSLFPDYQAFQLLALELQHRLDSSFILLNKEYDPEPCCEANSRRYFGFTKLFFEESSDWVWSLLARPSGGAAEGPSILTESTRLSALERLPNELVDIIFDELSMDKRHAVGLALCSKYLWNLLIRRIRSQYLRSAAPWAGKKVLVLGSQTSHLPPAFAELETYNTLKLRNVKSPPSANHRSFRLFEELIQLDFSVPPIMHAQEAEWKKAIGLHLPRKPRNWLPDYSEIYEFGHLSIFCLFPQDRTWILRNLTVHKFVSSNYLTTHNLRYAGLHPYFTFHHILLSRICWSSIPDSIDRALSYNNANIHHGIWAGHSFDIVTQEEHDETCGQEYWENASEEALAHVVHIWRMATDHLPYFRRRYGRIKNRISSSSKTVESED</sequence>
<accession>A0ACB6R0H2</accession>
<evidence type="ECO:0000313" key="1">
    <source>
        <dbReference type="EMBL" id="KAF2472590.1"/>
    </source>
</evidence>
<name>A0ACB6R0H2_9PLEO</name>
<organism evidence="1 2">
    <name type="scientific">Lindgomyces ingoldianus</name>
    <dbReference type="NCBI Taxonomy" id="673940"/>
    <lineage>
        <taxon>Eukaryota</taxon>
        <taxon>Fungi</taxon>
        <taxon>Dikarya</taxon>
        <taxon>Ascomycota</taxon>
        <taxon>Pezizomycotina</taxon>
        <taxon>Dothideomycetes</taxon>
        <taxon>Pleosporomycetidae</taxon>
        <taxon>Pleosporales</taxon>
        <taxon>Lindgomycetaceae</taxon>
        <taxon>Lindgomyces</taxon>
    </lineage>
</organism>
<dbReference type="EMBL" id="MU003502">
    <property type="protein sequence ID" value="KAF2472590.1"/>
    <property type="molecule type" value="Genomic_DNA"/>
</dbReference>
<protein>
    <submittedName>
        <fullName evidence="1">Uncharacterized protein</fullName>
    </submittedName>
</protein>
<reference evidence="1" key="1">
    <citation type="journal article" date="2020" name="Stud. Mycol.">
        <title>101 Dothideomycetes genomes: a test case for predicting lifestyles and emergence of pathogens.</title>
        <authorList>
            <person name="Haridas S."/>
            <person name="Albert R."/>
            <person name="Binder M."/>
            <person name="Bloem J."/>
            <person name="Labutti K."/>
            <person name="Salamov A."/>
            <person name="Andreopoulos B."/>
            <person name="Baker S."/>
            <person name="Barry K."/>
            <person name="Bills G."/>
            <person name="Bluhm B."/>
            <person name="Cannon C."/>
            <person name="Castanera R."/>
            <person name="Culley D."/>
            <person name="Daum C."/>
            <person name="Ezra D."/>
            <person name="Gonzalez J."/>
            <person name="Henrissat B."/>
            <person name="Kuo A."/>
            <person name="Liang C."/>
            <person name="Lipzen A."/>
            <person name="Lutzoni F."/>
            <person name="Magnuson J."/>
            <person name="Mondo S."/>
            <person name="Nolan M."/>
            <person name="Ohm R."/>
            <person name="Pangilinan J."/>
            <person name="Park H.-J."/>
            <person name="Ramirez L."/>
            <person name="Alfaro M."/>
            <person name="Sun H."/>
            <person name="Tritt A."/>
            <person name="Yoshinaga Y."/>
            <person name="Zwiers L.-H."/>
            <person name="Turgeon B."/>
            <person name="Goodwin S."/>
            <person name="Spatafora J."/>
            <person name="Crous P."/>
            <person name="Grigoriev I."/>
        </authorList>
    </citation>
    <scope>NUCLEOTIDE SEQUENCE</scope>
    <source>
        <strain evidence="1">ATCC 200398</strain>
    </source>
</reference>
<dbReference type="Proteomes" id="UP000799755">
    <property type="component" value="Unassembled WGS sequence"/>
</dbReference>
<evidence type="ECO:0000313" key="2">
    <source>
        <dbReference type="Proteomes" id="UP000799755"/>
    </source>
</evidence>
<comment type="caution">
    <text evidence="1">The sequence shown here is derived from an EMBL/GenBank/DDBJ whole genome shotgun (WGS) entry which is preliminary data.</text>
</comment>
<gene>
    <name evidence="1" type="ORF">BDR25DRAFT_302720</name>
</gene>